<sequence length="46" mass="5145">LGQANSLNNLGQLALAESDNDQARTLFNQALSLYQRIQNRYVAITH</sequence>
<proteinExistence type="predicted"/>
<name>A0A1H9I2L2_9PSEU</name>
<feature type="repeat" description="TPR" evidence="1">
    <location>
        <begin position="4"/>
        <end position="37"/>
    </location>
</feature>
<dbReference type="Proteomes" id="UP000199503">
    <property type="component" value="Unassembled WGS sequence"/>
</dbReference>
<keyword evidence="3" id="KW-1185">Reference proteome</keyword>
<evidence type="ECO:0000313" key="2">
    <source>
        <dbReference type="EMBL" id="SEQ68732.1"/>
    </source>
</evidence>
<dbReference type="PROSITE" id="PS50005">
    <property type="entry name" value="TPR"/>
    <property type="match status" value="1"/>
</dbReference>
<gene>
    <name evidence="2" type="ORF">SAMN04488000_1041</name>
</gene>
<accession>A0A1H9I2L2</accession>
<reference evidence="3" key="1">
    <citation type="submission" date="2016-10" db="EMBL/GenBank/DDBJ databases">
        <authorList>
            <person name="Varghese N."/>
            <person name="Submissions S."/>
        </authorList>
    </citation>
    <scope>NUCLEOTIDE SEQUENCE [LARGE SCALE GENOMIC DNA]</scope>
    <source>
        <strain evidence="3">DSM 44437</strain>
    </source>
</reference>
<protein>
    <submittedName>
        <fullName evidence="2">Uncharacterized protein</fullName>
    </submittedName>
</protein>
<feature type="non-terminal residue" evidence="2">
    <location>
        <position position="1"/>
    </location>
</feature>
<dbReference type="AlphaFoldDB" id="A0A1H9I2L2"/>
<dbReference type="EMBL" id="FOFV01000004">
    <property type="protein sequence ID" value="SEQ68732.1"/>
    <property type="molecule type" value="Genomic_DNA"/>
</dbReference>
<keyword evidence="1" id="KW-0802">TPR repeat</keyword>
<evidence type="ECO:0000256" key="1">
    <source>
        <dbReference type="PROSITE-ProRule" id="PRU00339"/>
    </source>
</evidence>
<organism evidence="2 3">
    <name type="scientific">Lentzea albida</name>
    <dbReference type="NCBI Taxonomy" id="65499"/>
    <lineage>
        <taxon>Bacteria</taxon>
        <taxon>Bacillati</taxon>
        <taxon>Actinomycetota</taxon>
        <taxon>Actinomycetes</taxon>
        <taxon>Pseudonocardiales</taxon>
        <taxon>Pseudonocardiaceae</taxon>
        <taxon>Lentzea</taxon>
    </lineage>
</organism>
<dbReference type="InterPro" id="IPR011990">
    <property type="entry name" value="TPR-like_helical_dom_sf"/>
</dbReference>
<evidence type="ECO:0000313" key="3">
    <source>
        <dbReference type="Proteomes" id="UP000199503"/>
    </source>
</evidence>
<dbReference type="Gene3D" id="1.25.40.10">
    <property type="entry name" value="Tetratricopeptide repeat domain"/>
    <property type="match status" value="1"/>
</dbReference>
<dbReference type="InterPro" id="IPR019734">
    <property type="entry name" value="TPR_rpt"/>
</dbReference>